<comment type="caution">
    <text evidence="3">The sequence shown here is derived from an EMBL/GenBank/DDBJ whole genome shotgun (WGS) entry which is preliminary data.</text>
</comment>
<name>A0A1A0R681_MYCPR</name>
<evidence type="ECO:0000313" key="3">
    <source>
        <dbReference type="EMBL" id="OBB29837.1"/>
    </source>
</evidence>
<dbReference type="RefSeq" id="WP_064932221.1">
    <property type="nucleotide sequence ID" value="NZ_LZSO01000023.1"/>
</dbReference>
<sequence length="213" mass="23025">MTFPSGPHDQGFPEQPGFSQQPSFGIQPPIYSHQPGFGQQPPGWPQQPGYSGGNQPTPPRGPSRATAIIAGILALLGGLVGIILGSAGTIAIFISKHEERDARMYSLPLIGFGFGLLLVVGAIFLFRRRTYSRRLIVIGCALVILFAITALADIVFGISDRPRRDFDSVDTFLIAGLLFPTLTLVLTLVPSTARWIQAKASPDAAQYYPPYHH</sequence>
<gene>
    <name evidence="3" type="ORF">A5792_02985</name>
</gene>
<protein>
    <submittedName>
        <fullName evidence="3">Uncharacterized protein</fullName>
    </submittedName>
</protein>
<keyword evidence="2" id="KW-1133">Transmembrane helix</keyword>
<feature type="transmembrane region" description="Helical" evidence="2">
    <location>
        <begin position="106"/>
        <end position="126"/>
    </location>
</feature>
<feature type="transmembrane region" description="Helical" evidence="2">
    <location>
        <begin position="135"/>
        <end position="159"/>
    </location>
</feature>
<feature type="region of interest" description="Disordered" evidence="1">
    <location>
        <begin position="1"/>
        <end position="61"/>
    </location>
</feature>
<dbReference type="Proteomes" id="UP000093902">
    <property type="component" value="Unassembled WGS sequence"/>
</dbReference>
<evidence type="ECO:0000256" key="2">
    <source>
        <dbReference type="SAM" id="Phobius"/>
    </source>
</evidence>
<accession>A0A1A0R681</accession>
<keyword evidence="2" id="KW-0812">Transmembrane</keyword>
<dbReference type="EMBL" id="LZSO01000023">
    <property type="protein sequence ID" value="OBB29837.1"/>
    <property type="molecule type" value="Genomic_DNA"/>
</dbReference>
<organism evidence="3 4">
    <name type="scientific">Mycolicibacterium peregrinum</name>
    <name type="common">Mycobacterium peregrinum</name>
    <dbReference type="NCBI Taxonomy" id="43304"/>
    <lineage>
        <taxon>Bacteria</taxon>
        <taxon>Bacillati</taxon>
        <taxon>Actinomycetota</taxon>
        <taxon>Actinomycetes</taxon>
        <taxon>Mycobacteriales</taxon>
        <taxon>Mycobacteriaceae</taxon>
        <taxon>Mycolicibacterium</taxon>
    </lineage>
</organism>
<feature type="transmembrane region" description="Helical" evidence="2">
    <location>
        <begin position="67"/>
        <end position="94"/>
    </location>
</feature>
<feature type="transmembrane region" description="Helical" evidence="2">
    <location>
        <begin position="171"/>
        <end position="189"/>
    </location>
</feature>
<feature type="compositionally biased region" description="Low complexity" evidence="1">
    <location>
        <begin position="34"/>
        <end position="49"/>
    </location>
</feature>
<keyword evidence="2" id="KW-0472">Membrane</keyword>
<proteinExistence type="predicted"/>
<evidence type="ECO:0000313" key="4">
    <source>
        <dbReference type="Proteomes" id="UP000093902"/>
    </source>
</evidence>
<evidence type="ECO:0000256" key="1">
    <source>
        <dbReference type="SAM" id="MobiDB-lite"/>
    </source>
</evidence>
<reference evidence="4" key="1">
    <citation type="submission" date="2016-06" db="EMBL/GenBank/DDBJ databases">
        <authorList>
            <person name="Sutton G."/>
            <person name="Brinkac L."/>
            <person name="Sanka R."/>
            <person name="Adams M."/>
            <person name="Lau E."/>
            <person name="Mehaffy C."/>
            <person name="Tameris M."/>
            <person name="Hatherill M."/>
            <person name="Hanekom W."/>
            <person name="Mahomed H."/>
            <person name="Mcshane H."/>
        </authorList>
    </citation>
    <scope>NUCLEOTIDE SEQUENCE [LARGE SCALE GENOMIC DNA]</scope>
    <source>
        <strain evidence="4">852002-51209_SCH5440388</strain>
    </source>
</reference>
<dbReference type="SUPFAM" id="SSF81995">
    <property type="entry name" value="beta-sandwich domain of Sec23/24"/>
    <property type="match status" value="1"/>
</dbReference>
<dbReference type="AlphaFoldDB" id="A0A1A0R681"/>